<keyword evidence="6" id="KW-1185">Reference proteome</keyword>
<evidence type="ECO:0000256" key="1">
    <source>
        <dbReference type="ARBA" id="ARBA00023015"/>
    </source>
</evidence>
<evidence type="ECO:0000313" key="5">
    <source>
        <dbReference type="EMBL" id="SHF65366.1"/>
    </source>
</evidence>
<dbReference type="SUPFAM" id="SSF46689">
    <property type="entry name" value="Homeodomain-like"/>
    <property type="match status" value="1"/>
</dbReference>
<dbReference type="InterPro" id="IPR018060">
    <property type="entry name" value="HTH_AraC"/>
</dbReference>
<sequence length="294" mass="33961">MNRKIRLLEVNVPQAKIVCPEGKSIDNDLILFEDITKVPLPNSPSRMKALFLALCTSGHAQYTVDTKMHEVSAGDVIIISEEQVVADYKLSDNCKGIALIMSYNFFQNIVSGIHELSPLFLFARTHPVFHLDDNQTKALENDIEHIKEKIADVGHRFRRELVVTMLKALIIDMSNIIYQFQQVGDEMQTRAEVIFRDFIQAVEKNYRTERRVSWYAQQLCITSKYLSETVRTVSRRTPSDWIDSYVTRELRVMLRNSTMSIKQIADELNFANQSFLGKYFKEHVGMSPSKFRKS</sequence>
<name>A0AAX2F1W7_9BACT</name>
<dbReference type="GO" id="GO:0003700">
    <property type="term" value="F:DNA-binding transcription factor activity"/>
    <property type="evidence" value="ECO:0007669"/>
    <property type="project" value="InterPro"/>
</dbReference>
<protein>
    <submittedName>
        <fullName evidence="5">AraC-type DNA-binding protein</fullName>
    </submittedName>
</protein>
<dbReference type="PROSITE" id="PS01124">
    <property type="entry name" value="HTH_ARAC_FAMILY_2"/>
    <property type="match status" value="1"/>
</dbReference>
<dbReference type="Proteomes" id="UP000184105">
    <property type="component" value="Unassembled WGS sequence"/>
</dbReference>
<evidence type="ECO:0000256" key="2">
    <source>
        <dbReference type="ARBA" id="ARBA00023125"/>
    </source>
</evidence>
<accession>A0AAX2F1W7</accession>
<dbReference type="Gene3D" id="1.10.10.60">
    <property type="entry name" value="Homeodomain-like"/>
    <property type="match status" value="1"/>
</dbReference>
<dbReference type="InterPro" id="IPR009057">
    <property type="entry name" value="Homeodomain-like_sf"/>
</dbReference>
<dbReference type="PANTHER" id="PTHR43280:SF32">
    <property type="entry name" value="TRANSCRIPTIONAL REGULATORY PROTEIN"/>
    <property type="match status" value="1"/>
</dbReference>
<dbReference type="GO" id="GO:0043565">
    <property type="term" value="F:sequence-specific DNA binding"/>
    <property type="evidence" value="ECO:0007669"/>
    <property type="project" value="InterPro"/>
</dbReference>
<proteinExistence type="predicted"/>
<dbReference type="PANTHER" id="PTHR43280">
    <property type="entry name" value="ARAC-FAMILY TRANSCRIPTIONAL REGULATOR"/>
    <property type="match status" value="1"/>
</dbReference>
<reference evidence="5 6" key="1">
    <citation type="submission" date="2016-11" db="EMBL/GenBank/DDBJ databases">
        <authorList>
            <person name="Varghese N."/>
            <person name="Submissions S."/>
        </authorList>
    </citation>
    <scope>NUCLEOTIDE SEQUENCE [LARGE SCALE GENOMIC DNA]</scope>
    <source>
        <strain evidence="5 6">DSM 22613</strain>
    </source>
</reference>
<dbReference type="AlphaFoldDB" id="A0AAX2F1W7"/>
<dbReference type="Pfam" id="PF12833">
    <property type="entry name" value="HTH_18"/>
    <property type="match status" value="1"/>
</dbReference>
<gene>
    <name evidence="5" type="ORF">SAMN05444364_10442</name>
</gene>
<keyword evidence="2 5" id="KW-0238">DNA-binding</keyword>
<comment type="caution">
    <text evidence="5">The sequence shown here is derived from an EMBL/GenBank/DDBJ whole genome shotgun (WGS) entry which is preliminary data.</text>
</comment>
<dbReference type="RefSeq" id="WP_025836784.1">
    <property type="nucleotide sequence ID" value="NZ_BAKP01000002.1"/>
</dbReference>
<feature type="domain" description="HTH araC/xylS-type" evidence="4">
    <location>
        <begin position="196"/>
        <end position="294"/>
    </location>
</feature>
<dbReference type="SMART" id="SM00342">
    <property type="entry name" value="HTH_ARAC"/>
    <property type="match status" value="1"/>
</dbReference>
<dbReference type="EMBL" id="FQWA01000004">
    <property type="protein sequence ID" value="SHF65366.1"/>
    <property type="molecule type" value="Genomic_DNA"/>
</dbReference>
<keyword evidence="1" id="KW-0805">Transcription regulation</keyword>
<organism evidence="5 6">
    <name type="scientific">Prevotella scopos JCM 17725</name>
    <dbReference type="NCBI Taxonomy" id="1236518"/>
    <lineage>
        <taxon>Bacteria</taxon>
        <taxon>Pseudomonadati</taxon>
        <taxon>Bacteroidota</taxon>
        <taxon>Bacteroidia</taxon>
        <taxon>Bacteroidales</taxon>
        <taxon>Prevotellaceae</taxon>
        <taxon>Prevotella</taxon>
    </lineage>
</organism>
<keyword evidence="3" id="KW-0804">Transcription</keyword>
<evidence type="ECO:0000313" key="6">
    <source>
        <dbReference type="Proteomes" id="UP000184105"/>
    </source>
</evidence>
<evidence type="ECO:0000259" key="4">
    <source>
        <dbReference type="PROSITE" id="PS01124"/>
    </source>
</evidence>
<evidence type="ECO:0000256" key="3">
    <source>
        <dbReference type="ARBA" id="ARBA00023163"/>
    </source>
</evidence>